<evidence type="ECO:0000313" key="2">
    <source>
        <dbReference type="Proteomes" id="UP000177625"/>
    </source>
</evidence>
<organism evidence="1 2">
    <name type="scientific">Rhynchosporium secalis</name>
    <name type="common">Barley scald fungus</name>
    <dbReference type="NCBI Taxonomy" id="38038"/>
    <lineage>
        <taxon>Eukaryota</taxon>
        <taxon>Fungi</taxon>
        <taxon>Dikarya</taxon>
        <taxon>Ascomycota</taxon>
        <taxon>Pezizomycotina</taxon>
        <taxon>Leotiomycetes</taxon>
        <taxon>Helotiales</taxon>
        <taxon>Ploettnerulaceae</taxon>
        <taxon>Rhynchosporium</taxon>
    </lineage>
</organism>
<accession>A0A1E1M4U8</accession>
<dbReference type="Proteomes" id="UP000177625">
    <property type="component" value="Unassembled WGS sequence"/>
</dbReference>
<protein>
    <submittedName>
        <fullName evidence="1">Uncharacterized protein</fullName>
    </submittedName>
</protein>
<dbReference type="EMBL" id="FJVC01000160">
    <property type="protein sequence ID" value="CZT44122.1"/>
    <property type="molecule type" value="Genomic_DNA"/>
</dbReference>
<proteinExistence type="predicted"/>
<keyword evidence="2" id="KW-1185">Reference proteome</keyword>
<reference evidence="2" key="1">
    <citation type="submission" date="2016-03" db="EMBL/GenBank/DDBJ databases">
        <authorList>
            <person name="Guldener U."/>
        </authorList>
    </citation>
    <scope>NUCLEOTIDE SEQUENCE [LARGE SCALE GENOMIC DNA]</scope>
</reference>
<evidence type="ECO:0000313" key="1">
    <source>
        <dbReference type="EMBL" id="CZT44122.1"/>
    </source>
</evidence>
<sequence>MKEITLLIIRPLPPTVSESLSYKEARARLALVISSPSKEIFNTSFDAIQIVIHIGANIAYELIDMRRGIKERNKRKLEF</sequence>
<gene>
    <name evidence="1" type="ORF">RSE6_04249</name>
</gene>
<dbReference type="AlphaFoldDB" id="A0A1E1M4U8"/>
<name>A0A1E1M4U8_RHYSE</name>